<dbReference type="Proteomes" id="UP001497382">
    <property type="component" value="Unassembled WGS sequence"/>
</dbReference>
<keyword evidence="1" id="KW-0812">Transmembrane</keyword>
<evidence type="ECO:0000256" key="1">
    <source>
        <dbReference type="SAM" id="Phobius"/>
    </source>
</evidence>
<reference evidence="2 3" key="1">
    <citation type="submission" date="2024-04" db="EMBL/GenBank/DDBJ databases">
        <authorList>
            <person name="Rising A."/>
            <person name="Reimegard J."/>
            <person name="Sonavane S."/>
            <person name="Akerstrom W."/>
            <person name="Nylinder S."/>
            <person name="Hedman E."/>
            <person name="Kallberg Y."/>
        </authorList>
    </citation>
    <scope>NUCLEOTIDE SEQUENCE [LARGE SCALE GENOMIC DNA]</scope>
</reference>
<sequence>IYVTRVSFQRHLRFFHALINLRTKKCPHFAGDKCKKTDGSAPNEPHPLWIVCGLLVVVCVCLLATLLIFFRRCRKSTEISIGTKVQYMNKTPFQGSCETAGKVVRRENEYEAVAII</sequence>
<proteinExistence type="predicted"/>
<feature type="non-terminal residue" evidence="2">
    <location>
        <position position="1"/>
    </location>
</feature>
<comment type="caution">
    <text evidence="2">The sequence shown here is derived from an EMBL/GenBank/DDBJ whole genome shotgun (WGS) entry which is preliminary data.</text>
</comment>
<keyword evidence="1" id="KW-0472">Membrane</keyword>
<feature type="transmembrane region" description="Helical" evidence="1">
    <location>
        <begin position="48"/>
        <end position="70"/>
    </location>
</feature>
<accession>A0AAV2C1D9</accession>
<protein>
    <submittedName>
        <fullName evidence="2">Uncharacterized protein</fullName>
    </submittedName>
</protein>
<dbReference type="EMBL" id="CAXIEN010001322">
    <property type="protein sequence ID" value="CAL1302114.1"/>
    <property type="molecule type" value="Genomic_DNA"/>
</dbReference>
<name>A0AAV2C1D9_9ARAC</name>
<dbReference type="AlphaFoldDB" id="A0AAV2C1D9"/>
<evidence type="ECO:0000313" key="2">
    <source>
        <dbReference type="EMBL" id="CAL1302114.1"/>
    </source>
</evidence>
<organism evidence="2 3">
    <name type="scientific">Larinioides sclopetarius</name>
    <dbReference type="NCBI Taxonomy" id="280406"/>
    <lineage>
        <taxon>Eukaryota</taxon>
        <taxon>Metazoa</taxon>
        <taxon>Ecdysozoa</taxon>
        <taxon>Arthropoda</taxon>
        <taxon>Chelicerata</taxon>
        <taxon>Arachnida</taxon>
        <taxon>Araneae</taxon>
        <taxon>Araneomorphae</taxon>
        <taxon>Entelegynae</taxon>
        <taxon>Araneoidea</taxon>
        <taxon>Araneidae</taxon>
        <taxon>Larinioides</taxon>
    </lineage>
</organism>
<evidence type="ECO:0000313" key="3">
    <source>
        <dbReference type="Proteomes" id="UP001497382"/>
    </source>
</evidence>
<keyword evidence="1" id="KW-1133">Transmembrane helix</keyword>
<keyword evidence="3" id="KW-1185">Reference proteome</keyword>
<gene>
    <name evidence="2" type="ORF">LARSCL_LOCUS22909</name>
</gene>